<sequence length="107" mass="12289">MSYKKYDIILVNYDPSVGTEITKTRPSIVISSNIYNKLSNQVIVAPITSVIRKWGTRIDIDTKNTKGQIALDQMRSISSTRIVKKLENLKDEDTKKRIEETVEIIFE</sequence>
<dbReference type="AlphaFoldDB" id="D1AS22"/>
<dbReference type="Proteomes" id="UP000000845">
    <property type="component" value="Plasmid pSTERM01"/>
</dbReference>
<dbReference type="SUPFAM" id="SSF50118">
    <property type="entry name" value="Cell growth inhibitor/plasmid maintenance toxic component"/>
    <property type="match status" value="1"/>
</dbReference>
<dbReference type="InterPro" id="IPR003477">
    <property type="entry name" value="PemK-like"/>
</dbReference>
<geneLocation type="plasmid" evidence="1 2">
    <name>pSTERM01</name>
</geneLocation>
<proteinExistence type="predicted"/>
<dbReference type="PANTHER" id="PTHR33988:SF2">
    <property type="entry name" value="ENDORIBONUCLEASE MAZF"/>
    <property type="match status" value="1"/>
</dbReference>
<dbReference type="GO" id="GO:0003677">
    <property type="term" value="F:DNA binding"/>
    <property type="evidence" value="ECO:0007669"/>
    <property type="project" value="InterPro"/>
</dbReference>
<dbReference type="PANTHER" id="PTHR33988">
    <property type="entry name" value="ENDORIBONUCLEASE MAZF-RELATED"/>
    <property type="match status" value="1"/>
</dbReference>
<dbReference type="Gene3D" id="2.30.30.110">
    <property type="match status" value="1"/>
</dbReference>
<accession>D1AS22</accession>
<protein>
    <submittedName>
        <fullName evidence="1">Transcriptional modulator of MazE/toxin, MazF</fullName>
    </submittedName>
</protein>
<dbReference type="GO" id="GO:0004521">
    <property type="term" value="F:RNA endonuclease activity"/>
    <property type="evidence" value="ECO:0007669"/>
    <property type="project" value="TreeGrafter"/>
</dbReference>
<dbReference type="GO" id="GO:0006402">
    <property type="term" value="P:mRNA catabolic process"/>
    <property type="evidence" value="ECO:0007669"/>
    <property type="project" value="TreeGrafter"/>
</dbReference>
<dbReference type="Pfam" id="PF02452">
    <property type="entry name" value="PemK_toxin"/>
    <property type="match status" value="1"/>
</dbReference>
<keyword evidence="2" id="KW-1185">Reference proteome</keyword>
<reference evidence="1 2" key="1">
    <citation type="journal article" date="2010" name="Stand. Genomic Sci.">
        <title>Complete genome sequence of Sebaldella termitidis type strain (NCTC 11300).</title>
        <authorList>
            <person name="Harmon-Smith M."/>
            <person name="Celia L."/>
            <person name="Chertkov O."/>
            <person name="Lapidus A."/>
            <person name="Copeland A."/>
            <person name="Glavina Del Rio T."/>
            <person name="Nolan M."/>
            <person name="Lucas S."/>
            <person name="Tice H."/>
            <person name="Cheng J.F."/>
            <person name="Han C."/>
            <person name="Detter J.C."/>
            <person name="Bruce D."/>
            <person name="Goodwin L."/>
            <person name="Pitluck S."/>
            <person name="Pati A."/>
            <person name="Liolios K."/>
            <person name="Ivanova N."/>
            <person name="Mavromatis K."/>
            <person name="Mikhailova N."/>
            <person name="Chen A."/>
            <person name="Palaniappan K."/>
            <person name="Land M."/>
            <person name="Hauser L."/>
            <person name="Chang Y.J."/>
            <person name="Jeffries C.D."/>
            <person name="Brettin T."/>
            <person name="Goker M."/>
            <person name="Beck B."/>
            <person name="Bristow J."/>
            <person name="Eisen J.A."/>
            <person name="Markowitz V."/>
            <person name="Hugenholtz P."/>
            <person name="Kyrpides N.C."/>
            <person name="Klenk H.P."/>
            <person name="Chen F."/>
        </authorList>
    </citation>
    <scope>NUCLEOTIDE SEQUENCE [LARGE SCALE GENOMIC DNA]</scope>
    <source>
        <strain evidence="2">ATCC 33386 / NCTC 11300</strain>
        <plasmid evidence="2">Plasmid pSTERM01</plasmid>
    </source>
</reference>
<name>D1AS22_SEBTE</name>
<evidence type="ECO:0000313" key="2">
    <source>
        <dbReference type="Proteomes" id="UP000000845"/>
    </source>
</evidence>
<keyword evidence="1" id="KW-0614">Plasmid</keyword>
<dbReference type="KEGG" id="str:Sterm_4177"/>
<dbReference type="EMBL" id="CP001740">
    <property type="protein sequence ID" value="ACZ11009.1"/>
    <property type="molecule type" value="Genomic_DNA"/>
</dbReference>
<dbReference type="GO" id="GO:0016075">
    <property type="term" value="P:rRNA catabolic process"/>
    <property type="evidence" value="ECO:0007669"/>
    <property type="project" value="TreeGrafter"/>
</dbReference>
<dbReference type="HOGENOM" id="CLU_121823_1_1_0"/>
<gene>
    <name evidence="1" type="ORF">Sterm_4177</name>
</gene>
<organism evidence="1 2">
    <name type="scientific">Sebaldella termitidis (strain ATCC 33386 / NCTC 11300)</name>
    <dbReference type="NCBI Taxonomy" id="526218"/>
    <lineage>
        <taxon>Bacteria</taxon>
        <taxon>Fusobacteriati</taxon>
        <taxon>Fusobacteriota</taxon>
        <taxon>Fusobacteriia</taxon>
        <taxon>Fusobacteriales</taxon>
        <taxon>Leptotrichiaceae</taxon>
        <taxon>Sebaldella</taxon>
    </lineage>
</organism>
<evidence type="ECO:0000313" key="1">
    <source>
        <dbReference type="EMBL" id="ACZ11009.1"/>
    </source>
</evidence>
<dbReference type="InterPro" id="IPR011067">
    <property type="entry name" value="Plasmid_toxin/cell-grow_inhib"/>
</dbReference>